<dbReference type="Proteomes" id="UP000287651">
    <property type="component" value="Unassembled WGS sequence"/>
</dbReference>
<proteinExistence type="predicted"/>
<evidence type="ECO:0000256" key="1">
    <source>
        <dbReference type="SAM" id="MobiDB-lite"/>
    </source>
</evidence>
<feature type="region of interest" description="Disordered" evidence="1">
    <location>
        <begin position="79"/>
        <end position="145"/>
    </location>
</feature>
<accession>A0A426XXB9</accession>
<evidence type="ECO:0000313" key="3">
    <source>
        <dbReference type="Proteomes" id="UP000287651"/>
    </source>
</evidence>
<dbReference type="AlphaFoldDB" id="A0A426XXB9"/>
<name>A0A426XXB9_ENSVE</name>
<gene>
    <name evidence="2" type="ORF">B296_00031898</name>
</gene>
<protein>
    <submittedName>
        <fullName evidence="2">Uncharacterized protein</fullName>
    </submittedName>
</protein>
<sequence>MRLNHVESFYMFLLHFRSECNEERGRQAIARPSARVADHGQALYRGGRPWSGPYRGGHKRPGPPTRAVVEAAPSRGLLARGDACQRSTVGAAPTKAPARPRGVARVQGDRQRRVALSPAQGQQRRQRGGKRGSGNPFKKRMILPL</sequence>
<organism evidence="2 3">
    <name type="scientific">Ensete ventricosum</name>
    <name type="common">Abyssinian banana</name>
    <name type="synonym">Musa ensete</name>
    <dbReference type="NCBI Taxonomy" id="4639"/>
    <lineage>
        <taxon>Eukaryota</taxon>
        <taxon>Viridiplantae</taxon>
        <taxon>Streptophyta</taxon>
        <taxon>Embryophyta</taxon>
        <taxon>Tracheophyta</taxon>
        <taxon>Spermatophyta</taxon>
        <taxon>Magnoliopsida</taxon>
        <taxon>Liliopsida</taxon>
        <taxon>Zingiberales</taxon>
        <taxon>Musaceae</taxon>
        <taxon>Ensete</taxon>
    </lineage>
</organism>
<reference evidence="2 3" key="1">
    <citation type="journal article" date="2014" name="Agronomy (Basel)">
        <title>A Draft Genome Sequence for Ensete ventricosum, the Drought-Tolerant Tree Against Hunger.</title>
        <authorList>
            <person name="Harrison J."/>
            <person name="Moore K.A."/>
            <person name="Paszkiewicz K."/>
            <person name="Jones T."/>
            <person name="Grant M."/>
            <person name="Ambacheew D."/>
            <person name="Muzemil S."/>
            <person name="Studholme D.J."/>
        </authorList>
    </citation>
    <scope>NUCLEOTIDE SEQUENCE [LARGE SCALE GENOMIC DNA]</scope>
</reference>
<comment type="caution">
    <text evidence="2">The sequence shown here is derived from an EMBL/GenBank/DDBJ whole genome shotgun (WGS) entry which is preliminary data.</text>
</comment>
<dbReference type="EMBL" id="AMZH03016648">
    <property type="protein sequence ID" value="RRT44163.1"/>
    <property type="molecule type" value="Genomic_DNA"/>
</dbReference>
<evidence type="ECO:0000313" key="2">
    <source>
        <dbReference type="EMBL" id="RRT44163.1"/>
    </source>
</evidence>
<feature type="region of interest" description="Disordered" evidence="1">
    <location>
        <begin position="41"/>
        <end position="67"/>
    </location>
</feature>